<dbReference type="InterPro" id="IPR052951">
    <property type="entry name" value="Tellurite_res_ion_channel"/>
</dbReference>
<evidence type="ECO:0000313" key="7">
    <source>
        <dbReference type="Proteomes" id="UP001429357"/>
    </source>
</evidence>
<dbReference type="Pfam" id="PF03595">
    <property type="entry name" value="SLAC1"/>
    <property type="match status" value="1"/>
</dbReference>
<reference evidence="6" key="1">
    <citation type="submission" date="2016-06" db="EMBL/GenBank/DDBJ databases">
        <authorList>
            <person name="Van Tyne D."/>
        </authorList>
    </citation>
    <scope>NUCLEOTIDE SEQUENCE</scope>
    <source>
        <strain evidence="6">JM9A</strain>
    </source>
</reference>
<dbReference type="CDD" id="cd09325">
    <property type="entry name" value="TDT_C4-dicarb_trans"/>
    <property type="match status" value="1"/>
</dbReference>
<feature type="transmembrane region" description="Helical" evidence="5">
    <location>
        <begin position="170"/>
        <end position="189"/>
    </location>
</feature>
<feature type="transmembrane region" description="Helical" evidence="5">
    <location>
        <begin position="282"/>
        <end position="302"/>
    </location>
</feature>
<protein>
    <submittedName>
        <fullName evidence="6">Exfoliative toxin A/B</fullName>
    </submittedName>
</protein>
<sequence>MLKGFVRSFLKIANEKLSLLLFTKQGKFKNQNEGVYGMKQFLKIVPIPMCGLILGLASLGNLVKDYGYQTIGNGMGIVAGALMILILTKIFLTFGHVKDTLKDPIVASVSPTFTMAVMVLCTYLLQLTTIAPLVKYIWLVAILIHYGLMVYFSYHFLIKPSVAIDHLYPSWFIVYVGLGVISVTSPNFFPMLGQVNFWIGLFLYLLLLPFIIHRVFKVKNMPDPTLPLITIIAAPGSLLLTGYLKAFPEPQAWLVVPLLILSQVLYWFIITRIVKLITLPFYPSYAAFTFPLVISAMAITAASRFLNAAGYNMGWLTVVAGIETVIAAMVVLYVLGHYVNFLRKQRISLTQKLSELAK</sequence>
<keyword evidence="4 5" id="KW-0472">Membrane</keyword>
<dbReference type="PANTHER" id="PTHR37955:SF1">
    <property type="entry name" value="DEP DOMAIN-CONTAINING PROTEIN"/>
    <property type="match status" value="1"/>
</dbReference>
<evidence type="ECO:0000313" key="6">
    <source>
        <dbReference type="EMBL" id="MEO1782787.1"/>
    </source>
</evidence>
<comment type="subcellular location">
    <subcellularLocation>
        <location evidence="1">Membrane</location>
        <topology evidence="1">Multi-pass membrane protein</topology>
    </subcellularLocation>
</comment>
<keyword evidence="3 5" id="KW-1133">Transmembrane helix</keyword>
<evidence type="ECO:0000256" key="4">
    <source>
        <dbReference type="ARBA" id="ARBA00023136"/>
    </source>
</evidence>
<dbReference type="PANTHER" id="PTHR37955">
    <property type="entry name" value="TELLURITE RESISTANCE PROTEIN TEHA"/>
    <property type="match status" value="1"/>
</dbReference>
<keyword evidence="7" id="KW-1185">Reference proteome</keyword>
<feature type="transmembrane region" description="Helical" evidence="5">
    <location>
        <begin position="71"/>
        <end position="92"/>
    </location>
</feature>
<name>A0ABV0F6S5_9ENTE</name>
<dbReference type="InterPro" id="IPR038665">
    <property type="entry name" value="Voltage-dep_anion_channel_sf"/>
</dbReference>
<reference evidence="6" key="2">
    <citation type="submission" date="2024-02" db="EMBL/GenBank/DDBJ databases">
        <title>The Genome Sequence of Enterococcus diestrammenae JM9A.</title>
        <authorList>
            <person name="Earl A."/>
            <person name="Manson A."/>
            <person name="Gilmore M."/>
            <person name="Sanders J."/>
            <person name="Shea T."/>
            <person name="Howe W."/>
            <person name="Livny J."/>
            <person name="Cuomo C."/>
            <person name="Neafsey D."/>
            <person name="Birren B."/>
        </authorList>
    </citation>
    <scope>NUCLEOTIDE SEQUENCE</scope>
    <source>
        <strain evidence="6">JM9A</strain>
    </source>
</reference>
<feature type="transmembrane region" description="Helical" evidence="5">
    <location>
        <begin position="314"/>
        <end position="336"/>
    </location>
</feature>
<feature type="transmembrane region" description="Helical" evidence="5">
    <location>
        <begin position="41"/>
        <end position="59"/>
    </location>
</feature>
<gene>
    <name evidence="6" type="ORF">BAU18_002402</name>
</gene>
<organism evidence="6 7">
    <name type="scientific">Enterococcus diestrammenae</name>
    <dbReference type="NCBI Taxonomy" id="1155073"/>
    <lineage>
        <taxon>Bacteria</taxon>
        <taxon>Bacillati</taxon>
        <taxon>Bacillota</taxon>
        <taxon>Bacilli</taxon>
        <taxon>Lactobacillales</taxon>
        <taxon>Enterococcaceae</taxon>
        <taxon>Enterococcus</taxon>
    </lineage>
</organism>
<dbReference type="Gene3D" id="1.50.10.150">
    <property type="entry name" value="Voltage-dependent anion channel"/>
    <property type="match status" value="1"/>
</dbReference>
<evidence type="ECO:0000256" key="5">
    <source>
        <dbReference type="SAM" id="Phobius"/>
    </source>
</evidence>
<evidence type="ECO:0000256" key="1">
    <source>
        <dbReference type="ARBA" id="ARBA00004141"/>
    </source>
</evidence>
<feature type="transmembrane region" description="Helical" evidence="5">
    <location>
        <begin position="104"/>
        <end position="125"/>
    </location>
</feature>
<feature type="transmembrane region" description="Helical" evidence="5">
    <location>
        <begin position="137"/>
        <end position="158"/>
    </location>
</feature>
<proteinExistence type="predicted"/>
<keyword evidence="2 5" id="KW-0812">Transmembrane</keyword>
<accession>A0ABV0F6S5</accession>
<feature type="transmembrane region" description="Helical" evidence="5">
    <location>
        <begin position="252"/>
        <end position="270"/>
    </location>
</feature>
<dbReference type="InterPro" id="IPR004695">
    <property type="entry name" value="SLAC1/Mae1/Ssu1/TehA"/>
</dbReference>
<feature type="transmembrane region" description="Helical" evidence="5">
    <location>
        <begin position="195"/>
        <end position="216"/>
    </location>
</feature>
<comment type="caution">
    <text evidence="6">The sequence shown here is derived from an EMBL/GenBank/DDBJ whole genome shotgun (WGS) entry which is preliminary data.</text>
</comment>
<dbReference type="Proteomes" id="UP001429357">
    <property type="component" value="Unassembled WGS sequence"/>
</dbReference>
<dbReference type="EMBL" id="MAEI02000001">
    <property type="protein sequence ID" value="MEO1782787.1"/>
    <property type="molecule type" value="Genomic_DNA"/>
</dbReference>
<evidence type="ECO:0000256" key="2">
    <source>
        <dbReference type="ARBA" id="ARBA00022692"/>
    </source>
</evidence>
<evidence type="ECO:0000256" key="3">
    <source>
        <dbReference type="ARBA" id="ARBA00022989"/>
    </source>
</evidence>